<name>A0AAV2SYK8_MEGNR</name>
<feature type="non-terminal residue" evidence="1">
    <location>
        <position position="144"/>
    </location>
</feature>
<evidence type="ECO:0000313" key="1">
    <source>
        <dbReference type="EMBL" id="CAL4256317.1"/>
    </source>
</evidence>
<keyword evidence="2" id="KW-1185">Reference proteome</keyword>
<reference evidence="1 2" key="1">
    <citation type="submission" date="2024-05" db="EMBL/GenBank/DDBJ databases">
        <authorList>
            <person name="Wallberg A."/>
        </authorList>
    </citation>
    <scope>NUCLEOTIDE SEQUENCE [LARGE SCALE GENOMIC DNA]</scope>
</reference>
<organism evidence="1 2">
    <name type="scientific">Meganyctiphanes norvegica</name>
    <name type="common">Northern krill</name>
    <name type="synonym">Thysanopoda norvegica</name>
    <dbReference type="NCBI Taxonomy" id="48144"/>
    <lineage>
        <taxon>Eukaryota</taxon>
        <taxon>Metazoa</taxon>
        <taxon>Ecdysozoa</taxon>
        <taxon>Arthropoda</taxon>
        <taxon>Crustacea</taxon>
        <taxon>Multicrustacea</taxon>
        <taxon>Malacostraca</taxon>
        <taxon>Eumalacostraca</taxon>
        <taxon>Eucarida</taxon>
        <taxon>Euphausiacea</taxon>
        <taxon>Euphausiidae</taxon>
        <taxon>Meganyctiphanes</taxon>
    </lineage>
</organism>
<dbReference type="AlphaFoldDB" id="A0AAV2SYK8"/>
<dbReference type="Proteomes" id="UP001497623">
    <property type="component" value="Unassembled WGS sequence"/>
</dbReference>
<sequence>VMVVLHVSWADYTTPTIISQYTLYPSTHYPNTLVLPSDTVPSGKSDPPAVNSSYLSVTSIPSAISQVQEGNLSNGELCSSSDIGYCRLASKCLPSNLHALEACALCYAYMPLRSFYKQLRLNPVTVLHDGQNYDISHLDNGTHV</sequence>
<comment type="caution">
    <text evidence="1">The sequence shown here is derived from an EMBL/GenBank/DDBJ whole genome shotgun (WGS) entry which is preliminary data.</text>
</comment>
<gene>
    <name evidence="1" type="ORF">MNOR_LOCUS42031</name>
</gene>
<dbReference type="EMBL" id="CAXKWB010189442">
    <property type="protein sequence ID" value="CAL4256317.1"/>
    <property type="molecule type" value="Genomic_DNA"/>
</dbReference>
<proteinExistence type="predicted"/>
<evidence type="ECO:0000313" key="2">
    <source>
        <dbReference type="Proteomes" id="UP001497623"/>
    </source>
</evidence>
<feature type="non-terminal residue" evidence="1">
    <location>
        <position position="1"/>
    </location>
</feature>
<protein>
    <submittedName>
        <fullName evidence="1">Uncharacterized protein</fullName>
    </submittedName>
</protein>
<accession>A0AAV2SYK8</accession>